<dbReference type="Proteomes" id="UP001049176">
    <property type="component" value="Chromosome 2"/>
</dbReference>
<evidence type="ECO:0000259" key="2">
    <source>
        <dbReference type="Pfam" id="PF12937"/>
    </source>
</evidence>
<organism evidence="3 4">
    <name type="scientific">Marasmius oreades</name>
    <name type="common">fairy-ring Marasmius</name>
    <dbReference type="NCBI Taxonomy" id="181124"/>
    <lineage>
        <taxon>Eukaryota</taxon>
        <taxon>Fungi</taxon>
        <taxon>Dikarya</taxon>
        <taxon>Basidiomycota</taxon>
        <taxon>Agaricomycotina</taxon>
        <taxon>Agaricomycetes</taxon>
        <taxon>Agaricomycetidae</taxon>
        <taxon>Agaricales</taxon>
        <taxon>Marasmiineae</taxon>
        <taxon>Marasmiaceae</taxon>
        <taxon>Marasmius</taxon>
    </lineage>
</organism>
<dbReference type="PANTHER" id="PTHR38926:SF5">
    <property type="entry name" value="F-BOX AND LEUCINE-RICH REPEAT PROTEIN 6"/>
    <property type="match status" value="1"/>
</dbReference>
<sequence>MLQPSRITLCSRCNAGFQLNSPHFPFTWSDIRANYFPSLSERSQIHRSLDDAAGELERYDQEIERVVGTLRQLEEERERLVGMMEGARALLSPVRRLPSELLLSVFCFLLEPEEYSLAISKFGNAVYSPTFNISRTCTFWRRIVHSNPDLWRSISVDVVGIDAKRRLLNLVYVYLENSRTSPLTIQITDNDFSPDDGLYFNTIGNTGVDVIKALVRHSERWVKVDLRFRQDIFRMLEAGCFQLPHLEELSMQSIPLTTSIRAACAKTSTLQTLKVDSFTYYGIAFPYHTLQDLVVGEIKSCQLFLRMLPLCNNLKTLRVDRFWATRNHGTLSSASPSLPINCILLERLSLTIIHWERLSMFFTSVSLPSLTEIELKLSYEFDKSPWPSEDFIEMIKGSQCSLRRIKLQLCPLSDTYLLELFRLSPELEEFAFEEVTWMTCFTPRLFFILTLSPGPEELPKPPLLLPKLTRLSVHGMKTWDESDMAEIGSTMVESRRNDVLLEREQCSRLEEASLSFYPEVSLVSPAFNAHLSSFRLRVLENDGRL</sequence>
<dbReference type="EMBL" id="CM032182">
    <property type="protein sequence ID" value="KAG7097521.1"/>
    <property type="molecule type" value="Genomic_DNA"/>
</dbReference>
<dbReference type="PANTHER" id="PTHR38926">
    <property type="entry name" value="F-BOX DOMAIN CONTAINING PROTEIN, EXPRESSED"/>
    <property type="match status" value="1"/>
</dbReference>
<keyword evidence="4" id="KW-1185">Reference proteome</keyword>
<dbReference type="RefSeq" id="XP_043013991.1">
    <property type="nucleotide sequence ID" value="XM_043149385.1"/>
</dbReference>
<dbReference type="GeneID" id="66073940"/>
<dbReference type="InterPro" id="IPR001810">
    <property type="entry name" value="F-box_dom"/>
</dbReference>
<dbReference type="Gene3D" id="1.20.1280.50">
    <property type="match status" value="1"/>
</dbReference>
<feature type="coiled-coil region" evidence="1">
    <location>
        <begin position="56"/>
        <end position="90"/>
    </location>
</feature>
<protein>
    <recommendedName>
        <fullName evidence="2">F-box domain-containing protein</fullName>
    </recommendedName>
</protein>
<dbReference type="SUPFAM" id="SSF52047">
    <property type="entry name" value="RNI-like"/>
    <property type="match status" value="1"/>
</dbReference>
<name>A0A9P7UZE9_9AGAR</name>
<evidence type="ECO:0000313" key="3">
    <source>
        <dbReference type="EMBL" id="KAG7097521.1"/>
    </source>
</evidence>
<evidence type="ECO:0000313" key="4">
    <source>
        <dbReference type="Proteomes" id="UP001049176"/>
    </source>
</evidence>
<dbReference type="OrthoDB" id="2961601at2759"/>
<feature type="domain" description="F-box" evidence="2">
    <location>
        <begin position="95"/>
        <end position="155"/>
    </location>
</feature>
<proteinExistence type="predicted"/>
<dbReference type="InterPro" id="IPR032675">
    <property type="entry name" value="LRR_dom_sf"/>
</dbReference>
<evidence type="ECO:0000256" key="1">
    <source>
        <dbReference type="SAM" id="Coils"/>
    </source>
</evidence>
<dbReference type="KEGG" id="more:E1B28_004864"/>
<keyword evidence="1" id="KW-0175">Coiled coil</keyword>
<comment type="caution">
    <text evidence="3">The sequence shown here is derived from an EMBL/GenBank/DDBJ whole genome shotgun (WGS) entry which is preliminary data.</text>
</comment>
<reference evidence="3" key="1">
    <citation type="journal article" date="2021" name="Genome Biol. Evol.">
        <title>The assembled and annotated genome of the fairy-ring fungus Marasmius oreades.</title>
        <authorList>
            <person name="Hiltunen M."/>
            <person name="Ament-Velasquez S.L."/>
            <person name="Johannesson H."/>
        </authorList>
    </citation>
    <scope>NUCLEOTIDE SEQUENCE</scope>
    <source>
        <strain evidence="3">03SP1</strain>
    </source>
</reference>
<dbReference type="Gene3D" id="3.80.10.10">
    <property type="entry name" value="Ribonuclease Inhibitor"/>
    <property type="match status" value="1"/>
</dbReference>
<accession>A0A9P7UZE9</accession>
<gene>
    <name evidence="3" type="ORF">E1B28_004864</name>
</gene>
<dbReference type="Pfam" id="PF12937">
    <property type="entry name" value="F-box-like"/>
    <property type="match status" value="1"/>
</dbReference>
<dbReference type="AlphaFoldDB" id="A0A9P7UZE9"/>